<evidence type="ECO:0000256" key="1">
    <source>
        <dbReference type="ARBA" id="ARBA00022729"/>
    </source>
</evidence>
<dbReference type="Gene3D" id="2.70.70.10">
    <property type="entry name" value="Glucose Permease (Domain IIA)"/>
    <property type="match status" value="1"/>
</dbReference>
<keyword evidence="1" id="KW-0732">Signal</keyword>
<dbReference type="InterPro" id="IPR016047">
    <property type="entry name" value="M23ase_b-sheet_dom"/>
</dbReference>
<protein>
    <submittedName>
        <fullName evidence="3">M23 family metallopeptidase</fullName>
    </submittedName>
</protein>
<dbReference type="Proteomes" id="UP000765160">
    <property type="component" value="Unassembled WGS sequence"/>
</dbReference>
<dbReference type="CDD" id="cd12797">
    <property type="entry name" value="M23_peptidase"/>
    <property type="match status" value="1"/>
</dbReference>
<dbReference type="Pfam" id="PF01551">
    <property type="entry name" value="Peptidase_M23"/>
    <property type="match status" value="1"/>
</dbReference>
<sequence>MALTILLLSAPALAEPRMSGPAPGALAAPLRPACISSPFGPRAEAGPRASREHRGIDIPAPAGAWVVAAEAGQVVAVRRRGAAGLEVEIRHAGGHATRYAHLGSIAPALASGRRRVAQGERLGRIGRSGITYGTHLHFEVVVRGQPVDPARFLTLPPCG</sequence>
<dbReference type="PANTHER" id="PTHR21666">
    <property type="entry name" value="PEPTIDASE-RELATED"/>
    <property type="match status" value="1"/>
</dbReference>
<dbReference type="PANTHER" id="PTHR21666:SF289">
    <property type="entry name" value="L-ALA--D-GLU ENDOPEPTIDASE"/>
    <property type="match status" value="1"/>
</dbReference>
<dbReference type="SUPFAM" id="SSF51261">
    <property type="entry name" value="Duplicated hybrid motif"/>
    <property type="match status" value="1"/>
</dbReference>
<name>A0ABX1F2L8_9PROT</name>
<feature type="domain" description="M23ase beta-sheet core" evidence="2">
    <location>
        <begin position="52"/>
        <end position="149"/>
    </location>
</feature>
<keyword evidence="4" id="KW-1185">Reference proteome</keyword>
<accession>A0ABX1F2L8</accession>
<evidence type="ECO:0000313" key="4">
    <source>
        <dbReference type="Proteomes" id="UP000765160"/>
    </source>
</evidence>
<gene>
    <name evidence="3" type="ORF">HB662_17435</name>
</gene>
<comment type="caution">
    <text evidence="3">The sequence shown here is derived from an EMBL/GenBank/DDBJ whole genome shotgun (WGS) entry which is preliminary data.</text>
</comment>
<organism evidence="3 4">
    <name type="scientific">Falsiroseomonas frigidaquae</name>
    <dbReference type="NCBI Taxonomy" id="487318"/>
    <lineage>
        <taxon>Bacteria</taxon>
        <taxon>Pseudomonadati</taxon>
        <taxon>Pseudomonadota</taxon>
        <taxon>Alphaproteobacteria</taxon>
        <taxon>Acetobacterales</taxon>
        <taxon>Roseomonadaceae</taxon>
        <taxon>Falsiroseomonas</taxon>
    </lineage>
</organism>
<evidence type="ECO:0000313" key="3">
    <source>
        <dbReference type="EMBL" id="NKE46568.1"/>
    </source>
</evidence>
<dbReference type="InterPro" id="IPR050570">
    <property type="entry name" value="Cell_wall_metabolism_enzyme"/>
</dbReference>
<dbReference type="InterPro" id="IPR011055">
    <property type="entry name" value="Dup_hybrid_motif"/>
</dbReference>
<evidence type="ECO:0000259" key="2">
    <source>
        <dbReference type="Pfam" id="PF01551"/>
    </source>
</evidence>
<dbReference type="RefSeq" id="WP_168051098.1">
    <property type="nucleotide sequence ID" value="NZ_JAATJR010000005.1"/>
</dbReference>
<dbReference type="EMBL" id="JAAVTX010000005">
    <property type="protein sequence ID" value="NKE46568.1"/>
    <property type="molecule type" value="Genomic_DNA"/>
</dbReference>
<reference evidence="3 4" key="1">
    <citation type="submission" date="2020-03" db="EMBL/GenBank/DDBJ databases">
        <title>Roseomonas selenitidurans sp. nov. isolated from soil.</title>
        <authorList>
            <person name="Liu H."/>
        </authorList>
    </citation>
    <scope>NUCLEOTIDE SEQUENCE [LARGE SCALE GENOMIC DNA]</scope>
    <source>
        <strain evidence="3 4">JCM 15073</strain>
    </source>
</reference>
<proteinExistence type="predicted"/>